<dbReference type="Pfam" id="PF09718">
    <property type="entry name" value="Tape_meas_lam_C"/>
    <property type="match status" value="1"/>
</dbReference>
<sequence>MPPAPLIDLSESAELGIRLEPAPEVRGLWERGYNLVAKAADGLKNAGRAQTNAERIQTAKEALDRLETRGGSERIPGEDPVYIGEKGKQSLKDYIKGLEVKDAAEGATSAWANYLDSAQYVAGQTKSLFGNAFSSMEDAVVNFAMTGKLSFADFTKSILVDMARIAARQASSVLLSSLVGAGISYFTGSGTGPTGAATAGGAEAGAQSFGSQFDASSGNVMFP</sequence>
<proteinExistence type="predicted"/>
<name>A0A010ST31_PSEFL</name>
<gene>
    <name evidence="2" type="ORF">HK44_007925</name>
</gene>
<organism evidence="2 3">
    <name type="scientific">Pseudomonas fluorescens HK44</name>
    <dbReference type="NCBI Taxonomy" id="1042209"/>
    <lineage>
        <taxon>Bacteria</taxon>
        <taxon>Pseudomonadati</taxon>
        <taxon>Pseudomonadota</taxon>
        <taxon>Gammaproteobacteria</taxon>
        <taxon>Pseudomonadales</taxon>
        <taxon>Pseudomonadaceae</taxon>
        <taxon>Pseudomonas</taxon>
    </lineage>
</organism>
<dbReference type="eggNOG" id="COG5281">
    <property type="taxonomic scope" value="Bacteria"/>
</dbReference>
<dbReference type="Proteomes" id="UP000022611">
    <property type="component" value="Unassembled WGS sequence"/>
</dbReference>
<dbReference type="PATRIC" id="fig|1042209.11.peg.3967"/>
<dbReference type="HOGENOM" id="CLU_1239281_0_0_6"/>
<evidence type="ECO:0000259" key="1">
    <source>
        <dbReference type="Pfam" id="PF09718"/>
    </source>
</evidence>
<dbReference type="AlphaFoldDB" id="A0A010ST31"/>
<feature type="domain" description="Bacteriophage tail tape measure C-terminal" evidence="1">
    <location>
        <begin position="102"/>
        <end position="172"/>
    </location>
</feature>
<evidence type="ECO:0000313" key="2">
    <source>
        <dbReference type="EMBL" id="EXF94128.1"/>
    </source>
</evidence>
<reference evidence="2 3" key="1">
    <citation type="journal article" date="2011" name="J. Bacteriol.">
        <title>Draft genome sequence of the polycyclic aromatic hydrocarbon-degrading, genetically engineered bioluminescent bioreporter Pseudomonas fluorescens HK44.</title>
        <authorList>
            <person name="Chauhan A."/>
            <person name="Layton A.C."/>
            <person name="Williams D.E."/>
            <person name="Smartt A.E."/>
            <person name="Ripp S."/>
            <person name="Karpinets T.V."/>
            <person name="Brown S.D."/>
            <person name="Sayler G.S."/>
        </authorList>
    </citation>
    <scope>NUCLEOTIDE SEQUENCE [LARGE SCALE GENOMIC DNA]</scope>
    <source>
        <strain evidence="2 3">HK44</strain>
    </source>
</reference>
<comment type="caution">
    <text evidence="2">The sequence shown here is derived from an EMBL/GenBank/DDBJ whole genome shotgun (WGS) entry which is preliminary data.</text>
</comment>
<dbReference type="InterPro" id="IPR006431">
    <property type="entry name" value="Phage_tape_meas_C"/>
</dbReference>
<protein>
    <recommendedName>
        <fullName evidence="1">Bacteriophage tail tape measure C-terminal domain-containing protein</fullName>
    </recommendedName>
</protein>
<accession>A0A010ST31</accession>
<dbReference type="EMBL" id="AFOY02000015">
    <property type="protein sequence ID" value="EXF94128.1"/>
    <property type="molecule type" value="Genomic_DNA"/>
</dbReference>
<evidence type="ECO:0000313" key="3">
    <source>
        <dbReference type="Proteomes" id="UP000022611"/>
    </source>
</evidence>